<organism evidence="1 2">
    <name type="scientific">Polyrhizophydium stewartii</name>
    <dbReference type="NCBI Taxonomy" id="2732419"/>
    <lineage>
        <taxon>Eukaryota</taxon>
        <taxon>Fungi</taxon>
        <taxon>Fungi incertae sedis</taxon>
        <taxon>Chytridiomycota</taxon>
        <taxon>Chytridiomycota incertae sedis</taxon>
        <taxon>Chytridiomycetes</taxon>
        <taxon>Rhizophydiales</taxon>
        <taxon>Rhizophydiales incertae sedis</taxon>
        <taxon>Polyrhizophydium</taxon>
    </lineage>
</organism>
<gene>
    <name evidence="1" type="ORF">HK105_208176</name>
</gene>
<name>A0ABR4MYM5_9FUNG</name>
<evidence type="ECO:0000313" key="1">
    <source>
        <dbReference type="EMBL" id="KAL2912329.1"/>
    </source>
</evidence>
<comment type="caution">
    <text evidence="1">The sequence shown here is derived from an EMBL/GenBank/DDBJ whole genome shotgun (WGS) entry which is preliminary data.</text>
</comment>
<dbReference type="PANTHER" id="PTHR15907">
    <property type="entry name" value="DUF614 FAMILY PROTEIN-RELATED"/>
    <property type="match status" value="1"/>
</dbReference>
<protein>
    <recommendedName>
        <fullName evidence="3">PLAC8-domain-containing protein</fullName>
    </recommendedName>
</protein>
<reference evidence="1 2" key="1">
    <citation type="submission" date="2023-09" db="EMBL/GenBank/DDBJ databases">
        <title>Pangenome analysis of Batrachochytrium dendrobatidis and related Chytrids.</title>
        <authorList>
            <person name="Yacoub M.N."/>
            <person name="Stajich J.E."/>
            <person name="James T.Y."/>
        </authorList>
    </citation>
    <scope>NUCLEOTIDE SEQUENCE [LARGE SCALE GENOMIC DNA]</scope>
    <source>
        <strain evidence="1 2">JEL0888</strain>
    </source>
</reference>
<dbReference type="Pfam" id="PF04749">
    <property type="entry name" value="PLAC8"/>
    <property type="match status" value="1"/>
</dbReference>
<dbReference type="EMBL" id="JADGIZ020000070">
    <property type="protein sequence ID" value="KAL2912329.1"/>
    <property type="molecule type" value="Genomic_DNA"/>
</dbReference>
<keyword evidence="2" id="KW-1185">Reference proteome</keyword>
<proteinExistence type="predicted"/>
<evidence type="ECO:0000313" key="2">
    <source>
        <dbReference type="Proteomes" id="UP001527925"/>
    </source>
</evidence>
<evidence type="ECO:0008006" key="3">
    <source>
        <dbReference type="Google" id="ProtNLM"/>
    </source>
</evidence>
<dbReference type="NCBIfam" id="TIGR01571">
    <property type="entry name" value="A_thal_Cys_rich"/>
    <property type="match status" value="1"/>
</dbReference>
<dbReference type="InterPro" id="IPR006461">
    <property type="entry name" value="PLAC_motif_containing"/>
</dbReference>
<sequence length="126" mass="13734">MSYNAQPQMGVAAAPSKKAEFTHGLFDCFGDFGTCLMACFCPCVVYGQNQQRAENKDGSCMDCCIYYCAAEFGFHSCIGCYGRGKIKERTNVVNDSSMGDCFTHLCCAPCALTQEKRELDVALGAR</sequence>
<dbReference type="Proteomes" id="UP001527925">
    <property type="component" value="Unassembled WGS sequence"/>
</dbReference>
<accession>A0ABR4MYM5</accession>